<feature type="region of interest" description="Disordered" evidence="1">
    <location>
        <begin position="1"/>
        <end position="22"/>
    </location>
</feature>
<keyword evidence="3" id="KW-1185">Reference proteome</keyword>
<organism evidence="2 3">
    <name type="scientific">Patagioenas fasciata monilis</name>
    <dbReference type="NCBI Taxonomy" id="372326"/>
    <lineage>
        <taxon>Eukaryota</taxon>
        <taxon>Metazoa</taxon>
        <taxon>Chordata</taxon>
        <taxon>Craniata</taxon>
        <taxon>Vertebrata</taxon>
        <taxon>Euteleostomi</taxon>
        <taxon>Archelosauria</taxon>
        <taxon>Archosauria</taxon>
        <taxon>Dinosauria</taxon>
        <taxon>Saurischia</taxon>
        <taxon>Theropoda</taxon>
        <taxon>Coelurosauria</taxon>
        <taxon>Aves</taxon>
        <taxon>Neognathae</taxon>
        <taxon>Neoaves</taxon>
        <taxon>Columbimorphae</taxon>
        <taxon>Columbiformes</taxon>
        <taxon>Columbidae</taxon>
        <taxon>Patagioenas</taxon>
    </lineage>
</organism>
<dbReference type="AlphaFoldDB" id="A0A1V4JHM3"/>
<comment type="caution">
    <text evidence="2">The sequence shown here is derived from an EMBL/GenBank/DDBJ whole genome shotgun (WGS) entry which is preliminary data.</text>
</comment>
<name>A0A1V4JHM3_PATFA</name>
<sequence length="93" mass="10539">MKDDKYTKPTHQKRFLDRLRPTNIPPHRKLEHLSLNKSSDCLIALVVELFRSLTAGSFADPSLHMISSGIKYTTVLSAFQTQQDQTGGRLILD</sequence>
<evidence type="ECO:0000313" key="2">
    <source>
        <dbReference type="EMBL" id="OPJ71247.1"/>
    </source>
</evidence>
<dbReference type="EMBL" id="LSYS01007721">
    <property type="protein sequence ID" value="OPJ71247.1"/>
    <property type="molecule type" value="Genomic_DNA"/>
</dbReference>
<evidence type="ECO:0000256" key="1">
    <source>
        <dbReference type="SAM" id="MobiDB-lite"/>
    </source>
</evidence>
<reference evidence="2 3" key="1">
    <citation type="submission" date="2016-02" db="EMBL/GenBank/DDBJ databases">
        <title>Band-tailed pigeon sequencing and assembly.</title>
        <authorList>
            <person name="Soares A.E."/>
            <person name="Novak B.J."/>
            <person name="Rice E.S."/>
            <person name="O'Connell B."/>
            <person name="Chang D."/>
            <person name="Weber S."/>
            <person name="Shapiro B."/>
        </authorList>
    </citation>
    <scope>NUCLEOTIDE SEQUENCE [LARGE SCALE GENOMIC DNA]</scope>
    <source>
        <strain evidence="2">BTP2013</strain>
        <tissue evidence="2">Blood</tissue>
    </source>
</reference>
<proteinExistence type="predicted"/>
<accession>A0A1V4JHM3</accession>
<gene>
    <name evidence="2" type="ORF">AV530_017480</name>
</gene>
<evidence type="ECO:0000313" key="3">
    <source>
        <dbReference type="Proteomes" id="UP000190648"/>
    </source>
</evidence>
<dbReference type="Proteomes" id="UP000190648">
    <property type="component" value="Unassembled WGS sequence"/>
</dbReference>
<protein>
    <submittedName>
        <fullName evidence="2">Uncharacterized protein</fullName>
    </submittedName>
</protein>